<sequence>MPLFGPKKVLIPDCCCRIRWRLMEEPEVDNVRVVVRCRPLSHAEHEQGYQTIVSVDSANNSISVTNPNNDQVA</sequence>
<evidence type="ECO:0000259" key="4">
    <source>
        <dbReference type="PROSITE" id="PS50067"/>
    </source>
</evidence>
<reference evidence="5 6" key="2">
    <citation type="submission" date="2018-11" db="EMBL/GenBank/DDBJ databases">
        <authorList>
            <consortium name="Pathogen Informatics"/>
        </authorList>
    </citation>
    <scope>NUCLEOTIDE SEQUENCE [LARGE SCALE GENOMIC DNA]</scope>
</reference>
<dbReference type="WBParaSite" id="OFLC_0000871401-mRNA-1">
    <property type="protein sequence ID" value="OFLC_0000871401-mRNA-1"/>
    <property type="gene ID" value="OFLC_0000871401"/>
</dbReference>
<dbReference type="EMBL" id="UZAJ01010077">
    <property type="protein sequence ID" value="VDO57019.1"/>
    <property type="molecule type" value="Genomic_DNA"/>
</dbReference>
<protein>
    <submittedName>
        <fullName evidence="7">Kinesin motor domain-containing protein</fullName>
    </submittedName>
</protein>
<dbReference type="SUPFAM" id="SSF52540">
    <property type="entry name" value="P-loop containing nucleoside triphosphate hydrolases"/>
    <property type="match status" value="1"/>
</dbReference>
<comment type="caution">
    <text evidence="3">Lacks conserved residue(s) required for the propagation of feature annotation.</text>
</comment>
<keyword evidence="1" id="KW-0547">Nucleotide-binding</keyword>
<evidence type="ECO:0000256" key="3">
    <source>
        <dbReference type="PROSITE-ProRule" id="PRU00283"/>
    </source>
</evidence>
<keyword evidence="2" id="KW-0067">ATP-binding</keyword>
<accession>A0A183HMK3</accession>
<dbReference type="GO" id="GO:0005524">
    <property type="term" value="F:ATP binding"/>
    <property type="evidence" value="ECO:0007669"/>
    <property type="project" value="UniProtKB-KW"/>
</dbReference>
<dbReference type="AlphaFoldDB" id="A0A183HMK3"/>
<name>A0A183HMK3_9BILA</name>
<dbReference type="GO" id="GO:0008017">
    <property type="term" value="F:microtubule binding"/>
    <property type="evidence" value="ECO:0007669"/>
    <property type="project" value="InterPro"/>
</dbReference>
<evidence type="ECO:0000313" key="6">
    <source>
        <dbReference type="Proteomes" id="UP000267606"/>
    </source>
</evidence>
<evidence type="ECO:0000256" key="2">
    <source>
        <dbReference type="ARBA" id="ARBA00022840"/>
    </source>
</evidence>
<dbReference type="Proteomes" id="UP000267606">
    <property type="component" value="Unassembled WGS sequence"/>
</dbReference>
<dbReference type="Gene3D" id="3.40.850.10">
    <property type="entry name" value="Kinesin motor domain"/>
    <property type="match status" value="1"/>
</dbReference>
<dbReference type="InterPro" id="IPR001752">
    <property type="entry name" value="Kinesin_motor_dom"/>
</dbReference>
<evidence type="ECO:0000313" key="5">
    <source>
        <dbReference type="EMBL" id="VDO57019.1"/>
    </source>
</evidence>
<reference evidence="7" key="1">
    <citation type="submission" date="2016-06" db="UniProtKB">
        <authorList>
            <consortium name="WormBaseParasite"/>
        </authorList>
    </citation>
    <scope>IDENTIFICATION</scope>
</reference>
<dbReference type="GO" id="GO:0007018">
    <property type="term" value="P:microtubule-based movement"/>
    <property type="evidence" value="ECO:0007669"/>
    <property type="project" value="InterPro"/>
</dbReference>
<dbReference type="InterPro" id="IPR027417">
    <property type="entry name" value="P-loop_NTPase"/>
</dbReference>
<dbReference type="InterPro" id="IPR036961">
    <property type="entry name" value="Kinesin_motor_dom_sf"/>
</dbReference>
<feature type="domain" description="Kinesin motor" evidence="4">
    <location>
        <begin position="30"/>
        <end position="73"/>
    </location>
</feature>
<proteinExistence type="inferred from homology"/>
<keyword evidence="6" id="KW-1185">Reference proteome</keyword>
<gene>
    <name evidence="5" type="ORF">OFLC_LOCUS8714</name>
</gene>
<comment type="similarity">
    <text evidence="3">Belongs to the TRAFAC class myosin-kinesin ATPase superfamily. Kinesin family.</text>
</comment>
<organism evidence="7">
    <name type="scientific">Onchocerca flexuosa</name>
    <dbReference type="NCBI Taxonomy" id="387005"/>
    <lineage>
        <taxon>Eukaryota</taxon>
        <taxon>Metazoa</taxon>
        <taxon>Ecdysozoa</taxon>
        <taxon>Nematoda</taxon>
        <taxon>Chromadorea</taxon>
        <taxon>Rhabditida</taxon>
        <taxon>Spirurina</taxon>
        <taxon>Spiruromorpha</taxon>
        <taxon>Filarioidea</taxon>
        <taxon>Onchocercidae</taxon>
        <taxon>Onchocerca</taxon>
    </lineage>
</organism>
<dbReference type="PROSITE" id="PS50067">
    <property type="entry name" value="KINESIN_MOTOR_2"/>
    <property type="match status" value="1"/>
</dbReference>
<evidence type="ECO:0000256" key="1">
    <source>
        <dbReference type="ARBA" id="ARBA00022741"/>
    </source>
</evidence>
<dbReference type="GO" id="GO:0003777">
    <property type="term" value="F:microtubule motor activity"/>
    <property type="evidence" value="ECO:0007669"/>
    <property type="project" value="InterPro"/>
</dbReference>
<evidence type="ECO:0000313" key="7">
    <source>
        <dbReference type="WBParaSite" id="OFLC_0000871401-mRNA-1"/>
    </source>
</evidence>